<evidence type="ECO:0000313" key="3">
    <source>
        <dbReference type="Proteomes" id="UP001063368"/>
    </source>
</evidence>
<dbReference type="RefSeq" id="WP_263127337.1">
    <property type="nucleotide sequence ID" value="NZ_CP106856.1"/>
</dbReference>
<reference evidence="2" key="1">
    <citation type="submission" date="2022-09" db="EMBL/GenBank/DDBJ databases">
        <authorList>
            <person name="Li D."/>
            <person name="Cheng J."/>
            <person name="Li Y."/>
        </authorList>
    </citation>
    <scope>NUCLEOTIDE SEQUENCE</scope>
    <source>
        <strain evidence="2">DL</strain>
    </source>
</reference>
<name>A0ABY6FR45_9MICC</name>
<organism evidence="2 3">
    <name type="scientific">Arthrobacter koreensis</name>
    <dbReference type="NCBI Taxonomy" id="199136"/>
    <lineage>
        <taxon>Bacteria</taxon>
        <taxon>Bacillati</taxon>
        <taxon>Actinomycetota</taxon>
        <taxon>Actinomycetes</taxon>
        <taxon>Micrococcales</taxon>
        <taxon>Micrococcaceae</taxon>
        <taxon>Arthrobacter</taxon>
    </lineage>
</organism>
<evidence type="ECO:0000259" key="1">
    <source>
        <dbReference type="Pfam" id="PF16289"/>
    </source>
</evidence>
<accession>A0ABY6FR45</accession>
<dbReference type="Proteomes" id="UP001063368">
    <property type="component" value="Chromosome"/>
</dbReference>
<dbReference type="InterPro" id="IPR032557">
    <property type="entry name" value="DUF4935"/>
</dbReference>
<gene>
    <name evidence="2" type="ORF">N9A08_11800</name>
</gene>
<feature type="domain" description="DUF4935" evidence="1">
    <location>
        <begin position="4"/>
        <end position="176"/>
    </location>
</feature>
<sequence>MLVIFPDANALHRNPYFKGKIAEDLLREVDLGDTELQFSPVVLKELQRQEMDDVRDVLAAVKNTVRKKSRGSSAKMIDVVDRVDRALEMTRQEIDEQFAEVAQREHVVITSWPAISSRELGERELERRRPFLEVQTGGKSATVGHRDALIWEGVRESVRRGAQDQVLILVSNDKGFWNDKQTDLHQDLRDDLDADGVRPEQVVLVKDLAQALVKMQELRSEITSEQAAVASALISATMGLEGESVGWAYDHREGDVAETELPLDLPITLEDASVVAVDLLGDVEFVPGTKFTARQRAELSINGSMSLTEYYELEPTLDIEYWSEINDQYSEVQTTRRVVVEASMRVAAGKVEVEGLGVRVE</sequence>
<dbReference type="Pfam" id="PF16289">
    <property type="entry name" value="PIN_12"/>
    <property type="match status" value="1"/>
</dbReference>
<keyword evidence="3" id="KW-1185">Reference proteome</keyword>
<evidence type="ECO:0000313" key="2">
    <source>
        <dbReference type="EMBL" id="UYB35312.1"/>
    </source>
</evidence>
<proteinExistence type="predicted"/>
<dbReference type="EMBL" id="CP106856">
    <property type="protein sequence ID" value="UYB35312.1"/>
    <property type="molecule type" value="Genomic_DNA"/>
</dbReference>
<protein>
    <submittedName>
        <fullName evidence="2">PIN domain-containing protein</fullName>
    </submittedName>
</protein>